<dbReference type="EMBL" id="CP097332">
    <property type="protein sequence ID" value="UQX87414.1"/>
    <property type="molecule type" value="Genomic_DNA"/>
</dbReference>
<keyword evidence="3" id="KW-1185">Reference proteome</keyword>
<dbReference type="Proteomes" id="UP001056336">
    <property type="component" value="Chromosome"/>
</dbReference>
<name>A0ABY4QWU0_9ACTN</name>
<dbReference type="PROSITE" id="PS51819">
    <property type="entry name" value="VOC"/>
    <property type="match status" value="1"/>
</dbReference>
<feature type="domain" description="VOC" evidence="1">
    <location>
        <begin position="4"/>
        <end position="146"/>
    </location>
</feature>
<dbReference type="RefSeq" id="WP_249769938.1">
    <property type="nucleotide sequence ID" value="NZ_CP097332.1"/>
</dbReference>
<dbReference type="InterPro" id="IPR037523">
    <property type="entry name" value="VOC_core"/>
</dbReference>
<evidence type="ECO:0000313" key="2">
    <source>
        <dbReference type="EMBL" id="UQX87414.1"/>
    </source>
</evidence>
<reference evidence="2" key="1">
    <citation type="journal article" date="2018" name="Int. J. Syst. Evol. Microbiol.">
        <title>Jatrophihabitans telluris sp. nov., isolated from sediment soil of lava forest wetlands and the emended description of the genus Jatrophihabitans.</title>
        <authorList>
            <person name="Lee K.C."/>
            <person name="Suh M.K."/>
            <person name="Eom M.K."/>
            <person name="Kim K.K."/>
            <person name="Kim J.S."/>
            <person name="Kim D.S."/>
            <person name="Ko S.H."/>
            <person name="Shin Y.K."/>
            <person name="Lee J.S."/>
        </authorList>
    </citation>
    <scope>NUCLEOTIDE SEQUENCE</scope>
    <source>
        <strain evidence="2">N237</strain>
    </source>
</reference>
<protein>
    <submittedName>
        <fullName evidence="2">VOC family protein</fullName>
    </submittedName>
</protein>
<evidence type="ECO:0000313" key="3">
    <source>
        <dbReference type="Proteomes" id="UP001056336"/>
    </source>
</evidence>
<organism evidence="2 3">
    <name type="scientific">Jatrophihabitans telluris</name>
    <dbReference type="NCBI Taxonomy" id="2038343"/>
    <lineage>
        <taxon>Bacteria</taxon>
        <taxon>Bacillati</taxon>
        <taxon>Actinomycetota</taxon>
        <taxon>Actinomycetes</taxon>
        <taxon>Jatrophihabitantales</taxon>
        <taxon>Jatrophihabitantaceae</taxon>
        <taxon>Jatrophihabitans</taxon>
    </lineage>
</organism>
<dbReference type="InterPro" id="IPR029068">
    <property type="entry name" value="Glyas_Bleomycin-R_OHBP_Dase"/>
</dbReference>
<sequence>MTRPLHHIGYWVSDLDTAVEHAVRTLGVGPFLVDRHVRFASFTLADGTEIADPAYLDHTAAFAAWGPIVLELAQVHSVHPELAAAYRIRTGDVGHVSWVVEDLPAESARLQALGCPLIHTANLGQVNVAWHDGGSLFPHPIEVHRAGAPILGMHARLSALADGWDGADVMRPIAP</sequence>
<dbReference type="Gene3D" id="3.10.180.10">
    <property type="entry name" value="2,3-Dihydroxybiphenyl 1,2-Dioxygenase, domain 1"/>
    <property type="match status" value="1"/>
</dbReference>
<gene>
    <name evidence="2" type="ORF">M6D93_14030</name>
</gene>
<dbReference type="SUPFAM" id="SSF54593">
    <property type="entry name" value="Glyoxalase/Bleomycin resistance protein/Dihydroxybiphenyl dioxygenase"/>
    <property type="match status" value="1"/>
</dbReference>
<evidence type="ECO:0000259" key="1">
    <source>
        <dbReference type="PROSITE" id="PS51819"/>
    </source>
</evidence>
<reference evidence="2" key="2">
    <citation type="submission" date="2022-05" db="EMBL/GenBank/DDBJ databases">
        <authorList>
            <person name="Kim J.-S."/>
            <person name="Lee K."/>
            <person name="Suh M."/>
            <person name="Eom M."/>
            <person name="Kim J.-S."/>
            <person name="Kim D.-S."/>
            <person name="Ko S.-H."/>
            <person name="Shin Y."/>
            <person name="Lee J.-S."/>
        </authorList>
    </citation>
    <scope>NUCLEOTIDE SEQUENCE</scope>
    <source>
        <strain evidence="2">N237</strain>
    </source>
</reference>
<dbReference type="Pfam" id="PF13669">
    <property type="entry name" value="Glyoxalase_4"/>
    <property type="match status" value="1"/>
</dbReference>
<accession>A0ABY4QWU0</accession>
<proteinExistence type="predicted"/>